<dbReference type="RefSeq" id="WP_132005162.1">
    <property type="nucleotide sequence ID" value="NZ_SMFK01000005.1"/>
</dbReference>
<comment type="caution">
    <text evidence="2">The sequence shown here is derived from an EMBL/GenBank/DDBJ whole genome shotgun (WGS) entry which is preliminary data.</text>
</comment>
<feature type="domain" description="PhnB-like" evidence="1">
    <location>
        <begin position="4"/>
        <end position="136"/>
    </location>
</feature>
<gene>
    <name evidence="2" type="ORF">E0F76_10240</name>
</gene>
<evidence type="ECO:0000259" key="1">
    <source>
        <dbReference type="Pfam" id="PF06983"/>
    </source>
</evidence>
<dbReference type="OrthoDB" id="9795306at2"/>
<organism evidence="2 3">
    <name type="scientific">Flavobacterium cellulosilyticum</name>
    <dbReference type="NCBI Taxonomy" id="2541731"/>
    <lineage>
        <taxon>Bacteria</taxon>
        <taxon>Pseudomonadati</taxon>
        <taxon>Bacteroidota</taxon>
        <taxon>Flavobacteriia</taxon>
        <taxon>Flavobacteriales</taxon>
        <taxon>Flavobacteriaceae</taxon>
        <taxon>Flavobacterium</taxon>
    </lineage>
</organism>
<evidence type="ECO:0000313" key="2">
    <source>
        <dbReference type="EMBL" id="TDD97008.1"/>
    </source>
</evidence>
<dbReference type="CDD" id="cd06588">
    <property type="entry name" value="PhnB_like"/>
    <property type="match status" value="1"/>
</dbReference>
<dbReference type="AlphaFoldDB" id="A0A4R5CAQ3"/>
<dbReference type="Pfam" id="PF06983">
    <property type="entry name" value="3-dmu-9_3-mt"/>
    <property type="match status" value="1"/>
</dbReference>
<proteinExistence type="predicted"/>
<dbReference type="Proteomes" id="UP000295479">
    <property type="component" value="Unassembled WGS sequence"/>
</dbReference>
<dbReference type="InterPro" id="IPR028973">
    <property type="entry name" value="PhnB-like"/>
</dbReference>
<protein>
    <submittedName>
        <fullName evidence="2">VOC family protein</fullName>
    </submittedName>
</protein>
<dbReference type="PANTHER" id="PTHR33990:SF1">
    <property type="entry name" value="PROTEIN YJDN"/>
    <property type="match status" value="1"/>
</dbReference>
<sequence length="147" mass="16658">MSNVSIYLNFMGNAEEAFNYYKKVFKSDFSAPILRMKDIPTQPGMPQLSDAELNKVMHVALPILGGTEIMATDLLESMGHQLIVGNNITISLNPDTKQEADRLYNELAMDGTKNVPPHDEFWGYWGTCKDQFGTQWMFNVSIPTYKK</sequence>
<dbReference type="InterPro" id="IPR029068">
    <property type="entry name" value="Glyas_Bleomycin-R_OHBP_Dase"/>
</dbReference>
<evidence type="ECO:0000313" key="3">
    <source>
        <dbReference type="Proteomes" id="UP000295479"/>
    </source>
</evidence>
<name>A0A4R5CAQ3_9FLAO</name>
<accession>A0A4R5CAQ3</accession>
<dbReference type="Gene3D" id="3.10.180.10">
    <property type="entry name" value="2,3-Dihydroxybiphenyl 1,2-Dioxygenase, domain 1"/>
    <property type="match status" value="1"/>
</dbReference>
<dbReference type="EMBL" id="SMFK01000005">
    <property type="protein sequence ID" value="TDD97008.1"/>
    <property type="molecule type" value="Genomic_DNA"/>
</dbReference>
<dbReference type="PANTHER" id="PTHR33990">
    <property type="entry name" value="PROTEIN YJDN-RELATED"/>
    <property type="match status" value="1"/>
</dbReference>
<dbReference type="SUPFAM" id="SSF54593">
    <property type="entry name" value="Glyoxalase/Bleomycin resistance protein/Dihydroxybiphenyl dioxygenase"/>
    <property type="match status" value="1"/>
</dbReference>
<reference evidence="2 3" key="1">
    <citation type="submission" date="2019-03" db="EMBL/GenBank/DDBJ databases">
        <title>Flavobacterium AR-3-4 sp. nov. isolated from arctic soil.</title>
        <authorList>
            <person name="Chaudhary D.K."/>
        </authorList>
    </citation>
    <scope>NUCLEOTIDE SEQUENCE [LARGE SCALE GENOMIC DNA]</scope>
    <source>
        <strain evidence="2 3">AR-3-4</strain>
    </source>
</reference>
<keyword evidence="3" id="KW-1185">Reference proteome</keyword>